<dbReference type="Proteomes" id="UP000239872">
    <property type="component" value="Unassembled WGS sequence"/>
</dbReference>
<protein>
    <recommendedName>
        <fullName evidence="3">Outer membrane protein beta-barrel domain-containing protein</fullName>
    </recommendedName>
</protein>
<dbReference type="EMBL" id="PPSL01000005">
    <property type="protein sequence ID" value="PQJ09777.1"/>
    <property type="molecule type" value="Genomic_DNA"/>
</dbReference>
<evidence type="ECO:0000313" key="2">
    <source>
        <dbReference type="Proteomes" id="UP000239872"/>
    </source>
</evidence>
<dbReference type="SUPFAM" id="SSF56925">
    <property type="entry name" value="OMPA-like"/>
    <property type="match status" value="1"/>
</dbReference>
<evidence type="ECO:0008006" key="3">
    <source>
        <dbReference type="Google" id="ProtNLM"/>
    </source>
</evidence>
<proteinExistence type="predicted"/>
<reference evidence="1 2" key="1">
    <citation type="submission" date="2018-01" db="EMBL/GenBank/DDBJ databases">
        <title>A novel member of the phylum Bacteroidetes isolated from glacier ice.</title>
        <authorList>
            <person name="Liu Q."/>
            <person name="Xin Y.-H."/>
        </authorList>
    </citation>
    <scope>NUCLEOTIDE SEQUENCE [LARGE SCALE GENOMIC DNA]</scope>
    <source>
        <strain evidence="1 2">RB1R16</strain>
    </source>
</reference>
<organism evidence="1 2">
    <name type="scientific">Flavipsychrobacter stenotrophus</name>
    <dbReference type="NCBI Taxonomy" id="2077091"/>
    <lineage>
        <taxon>Bacteria</taxon>
        <taxon>Pseudomonadati</taxon>
        <taxon>Bacteroidota</taxon>
        <taxon>Chitinophagia</taxon>
        <taxon>Chitinophagales</taxon>
        <taxon>Chitinophagaceae</taxon>
        <taxon>Flavipsychrobacter</taxon>
    </lineage>
</organism>
<dbReference type="Gene3D" id="2.40.160.20">
    <property type="match status" value="1"/>
</dbReference>
<name>A0A2S7ST52_9BACT</name>
<sequence>MKKLLLLLLLLPSFSFGQTLSIGLNGGAALYAGMESDRSYYERTLKTEVYSSLSMGLRLKKYELVLRVAGNPIEGEYHNFYLNNMVFAQNPIQVLLQGNYHKQLCDFDLYGGVSGGIITYKNPDVFSLAELYPTAEFASSSGNGSIAGIQVGCNYAISRRMDINIEAEGQYVAIHAENNYLAYTSSMPAFQYHYSFFSFPVSVGVKYKFGKDARKK</sequence>
<dbReference type="RefSeq" id="WP_105040549.1">
    <property type="nucleotide sequence ID" value="NZ_PPSL01000005.1"/>
</dbReference>
<evidence type="ECO:0000313" key="1">
    <source>
        <dbReference type="EMBL" id="PQJ09777.1"/>
    </source>
</evidence>
<gene>
    <name evidence="1" type="ORF">CJD36_017775</name>
</gene>
<dbReference type="AlphaFoldDB" id="A0A2S7ST52"/>
<dbReference type="InterPro" id="IPR011250">
    <property type="entry name" value="OMP/PagP_B-barrel"/>
</dbReference>
<accession>A0A2S7ST52</accession>
<comment type="caution">
    <text evidence="1">The sequence shown here is derived from an EMBL/GenBank/DDBJ whole genome shotgun (WGS) entry which is preliminary data.</text>
</comment>
<keyword evidence="2" id="KW-1185">Reference proteome</keyword>